<sequence length="1201" mass="138120">MLGLGEAPSEQDSNLGPQPHQPTFYNTLTTATRICLRTIGSKRREMEPEDLENAEPDDEDNEFEAQELEKEKSTTEADDNENEAENNEVGNIKSKTNQKGKNKMAEKKRKIQKVGGKKTTKAKKRLKVIEYVENQETKTIIRTIKARSSPRDIVKILTGLTHLQQQLVTEMGFESFLNGNFQIETTPTKLGCWVVENFDPDKCVIRMNDGTGILITPKMIQDMIGIPMGSIAVTEVPAATTEFPHIVEWRQTYNTYTDARFTIKCVVERLLFDHQLGREFKMNFLVMFFSIIGDCPKLGTVNQRFLECIDKEEDIQNMDWCTYLLGTMKKTRREYKESQGFGGPLVLMVLLYVHATISEQVVVEDQTPLMKSWDTMKLKLREKEELRMGGFGRMRVKEAYRYVEKHRLTKRRIREMKNSPAKDQYDILRHVYTPKVDLEDGVFGDVEGTNKMEAIKHFKKRTDEEMENSIKNTLKFTESVRNKVDEMLEIALITNPYNEEFKRLVEYRNERIMKEFKPGKVTEMLHFDNAIESVEPLNQEEEPNYDNIQSTDEFIETQPECQSPTELETVRETPENEMEANLDKNVGVGCNQNELEANMGGNVGEGSNENELISEDTLNVTPESNLENNKKGDDCIVDMGNIVDEGNETNLDGVLKEGDNDISKRNKENTLSQILTKMNTKKQHAMGDASRIVGGCVQATDGPQKRVKKRCIVDFTPPNFRLLSQDDETDESPQDDEMDELNRVVGNAVAHSLQEVKMIVGRKESPVTRLMDARMEKAKNDRNNKPKSVEYMDVERNEKGDSDQYQQNVDNNDQTVIQNEDPISNDKGREGMIESSQGAGYASVAGQEKQICPVATVIEPINAVPIRYAEPTKDGNDEQKEKRVRELSEALCSPYVKRKVSVTRELQAVEKPVVESIFTGRYNVRDIIFKTSNMEIQRVAFESMHEGFAITKSVIDVWSIIQNNDERLKNKMRSKYLFCKTGMTISRNFEDFKRKFEEAMACTNQTTLDKFDLTLEVDIIDNKKEESQDIVRRYGEIPKRLTTSFGVYLQSVGHSNGIKMSKVKPKIMHMDWKTTTNYLDAGVFVMRHMECFYGRKNRFNAGLQVEGKQQIKQLNGLRRKYLVKMLMTEINEKAGQVETEAKEYNKFNEKQKQNFSEHAFGRLLPRVTKYCEENEERLKLARSTLKLDVQILDVQIFYILI</sequence>
<feature type="compositionally biased region" description="Polar residues" evidence="1">
    <location>
        <begin position="10"/>
        <end position="32"/>
    </location>
</feature>
<keyword evidence="3" id="KW-1185">Reference proteome</keyword>
<feature type="compositionally biased region" description="Acidic residues" evidence="1">
    <location>
        <begin position="76"/>
        <end position="86"/>
    </location>
</feature>
<reference evidence="2" key="2">
    <citation type="submission" date="2022-01" db="EMBL/GenBank/DDBJ databases">
        <authorList>
            <person name="Yamashiro T."/>
            <person name="Shiraishi A."/>
            <person name="Satake H."/>
            <person name="Nakayama K."/>
        </authorList>
    </citation>
    <scope>NUCLEOTIDE SEQUENCE</scope>
</reference>
<evidence type="ECO:0000313" key="2">
    <source>
        <dbReference type="EMBL" id="GJT77246.1"/>
    </source>
</evidence>
<dbReference type="PANTHER" id="PTHR34835:SF90">
    <property type="entry name" value="AMINOTRANSFERASE-LIKE PLANT MOBILE DOMAIN-CONTAINING PROTEIN"/>
    <property type="match status" value="1"/>
</dbReference>
<gene>
    <name evidence="2" type="ORF">Tco_1043971</name>
</gene>
<accession>A0ABQ5GPV2</accession>
<evidence type="ECO:0000256" key="1">
    <source>
        <dbReference type="SAM" id="MobiDB-lite"/>
    </source>
</evidence>
<protein>
    <submittedName>
        <fullName evidence="2">Uncharacterized protein</fullName>
    </submittedName>
</protein>
<comment type="caution">
    <text evidence="2">The sequence shown here is derived from an EMBL/GenBank/DDBJ whole genome shotgun (WGS) entry which is preliminary data.</text>
</comment>
<dbReference type="PANTHER" id="PTHR34835">
    <property type="entry name" value="OS07G0283600 PROTEIN-RELATED"/>
    <property type="match status" value="1"/>
</dbReference>
<reference evidence="2" key="1">
    <citation type="journal article" date="2022" name="Int. J. Mol. Sci.">
        <title>Draft Genome of Tanacetum Coccineum: Genomic Comparison of Closely Related Tanacetum-Family Plants.</title>
        <authorList>
            <person name="Yamashiro T."/>
            <person name="Shiraishi A."/>
            <person name="Nakayama K."/>
            <person name="Satake H."/>
        </authorList>
    </citation>
    <scope>NUCLEOTIDE SEQUENCE</scope>
</reference>
<proteinExistence type="predicted"/>
<evidence type="ECO:0000313" key="3">
    <source>
        <dbReference type="Proteomes" id="UP001151760"/>
    </source>
</evidence>
<feature type="region of interest" description="Disordered" evidence="1">
    <location>
        <begin position="1"/>
        <end position="116"/>
    </location>
</feature>
<feature type="compositionally biased region" description="Basic residues" evidence="1">
    <location>
        <begin position="96"/>
        <end position="116"/>
    </location>
</feature>
<name>A0ABQ5GPV2_9ASTR</name>
<feature type="compositionally biased region" description="Acidic residues" evidence="1">
    <location>
        <begin position="47"/>
        <end position="66"/>
    </location>
</feature>
<dbReference type="Proteomes" id="UP001151760">
    <property type="component" value="Unassembled WGS sequence"/>
</dbReference>
<dbReference type="EMBL" id="BQNB010018695">
    <property type="protein sequence ID" value="GJT77246.1"/>
    <property type="molecule type" value="Genomic_DNA"/>
</dbReference>
<organism evidence="2 3">
    <name type="scientific">Tanacetum coccineum</name>
    <dbReference type="NCBI Taxonomy" id="301880"/>
    <lineage>
        <taxon>Eukaryota</taxon>
        <taxon>Viridiplantae</taxon>
        <taxon>Streptophyta</taxon>
        <taxon>Embryophyta</taxon>
        <taxon>Tracheophyta</taxon>
        <taxon>Spermatophyta</taxon>
        <taxon>Magnoliopsida</taxon>
        <taxon>eudicotyledons</taxon>
        <taxon>Gunneridae</taxon>
        <taxon>Pentapetalae</taxon>
        <taxon>asterids</taxon>
        <taxon>campanulids</taxon>
        <taxon>Asterales</taxon>
        <taxon>Asteraceae</taxon>
        <taxon>Asteroideae</taxon>
        <taxon>Anthemideae</taxon>
        <taxon>Anthemidinae</taxon>
        <taxon>Tanacetum</taxon>
    </lineage>
</organism>